<comment type="caution">
    <text evidence="1">The sequence shown here is derived from an EMBL/GenBank/DDBJ whole genome shotgun (WGS) entry which is preliminary data.</text>
</comment>
<dbReference type="Proteomes" id="UP001164539">
    <property type="component" value="Chromosome 3"/>
</dbReference>
<evidence type="ECO:0000313" key="1">
    <source>
        <dbReference type="EMBL" id="KAJ4721904.1"/>
    </source>
</evidence>
<evidence type="ECO:0000313" key="2">
    <source>
        <dbReference type="Proteomes" id="UP001164539"/>
    </source>
</evidence>
<organism evidence="1 2">
    <name type="scientific">Melia azedarach</name>
    <name type="common">Chinaberry tree</name>
    <dbReference type="NCBI Taxonomy" id="155640"/>
    <lineage>
        <taxon>Eukaryota</taxon>
        <taxon>Viridiplantae</taxon>
        <taxon>Streptophyta</taxon>
        <taxon>Embryophyta</taxon>
        <taxon>Tracheophyta</taxon>
        <taxon>Spermatophyta</taxon>
        <taxon>Magnoliopsida</taxon>
        <taxon>eudicotyledons</taxon>
        <taxon>Gunneridae</taxon>
        <taxon>Pentapetalae</taxon>
        <taxon>rosids</taxon>
        <taxon>malvids</taxon>
        <taxon>Sapindales</taxon>
        <taxon>Meliaceae</taxon>
        <taxon>Melia</taxon>
    </lineage>
</organism>
<keyword evidence="2" id="KW-1185">Reference proteome</keyword>
<sequence>MVISQTMCMRIGFSSVLLANSSPQQMGMASISFSFSSSLLPSPLPHGKTNNTKHGTQVPNIKVVNCSLTTKTNSSSSVIAPKKRIWKEGEYPGISETSIPGYRSKRTPIKNVKKKLDRKAKAKAWVNTVAETLSDHVLKKQWIQALEVFGMLKEQPFYQPKEGTYMKLLVLLGKCGQPRHAHQLFDEMMEEGIEPTPELYTALLAAYCRNNLIDEAFATLKQMKTLPNCQPDVFTYSTLIKACVDALRFELVESLYEDMNERSITPNTVTQNIVLSGYGKAGMYDQMERVLLGMLESTTCKPDVWTMNNILSVFANKGQVDMMERWYEKFRNFGVEPETRTFNILIGAYGKRRMYDKMSSVMEYMRKLQFPWTSSTYNNVIEAFADMGDAKHMEYTFEQMRAERMKPDTKTFCCLINGYANAGLFHKVISSVRLAAKLEIPENTLLYNAVISACVKADDLMEMERVYKRMKEKHCQPDSRTFSIMMEAYAKEGMNDKVYDLEQEKLQILADGPKSY</sequence>
<proteinExistence type="predicted"/>
<accession>A0ACC1YFX9</accession>
<dbReference type="EMBL" id="CM051396">
    <property type="protein sequence ID" value="KAJ4721904.1"/>
    <property type="molecule type" value="Genomic_DNA"/>
</dbReference>
<reference evidence="1 2" key="1">
    <citation type="journal article" date="2023" name="Science">
        <title>Complex scaffold remodeling in plant triterpene biosynthesis.</title>
        <authorList>
            <person name="De La Pena R."/>
            <person name="Hodgson H."/>
            <person name="Liu J.C."/>
            <person name="Stephenson M.J."/>
            <person name="Martin A.C."/>
            <person name="Owen C."/>
            <person name="Harkess A."/>
            <person name="Leebens-Mack J."/>
            <person name="Jimenez L.E."/>
            <person name="Osbourn A."/>
            <person name="Sattely E.S."/>
        </authorList>
    </citation>
    <scope>NUCLEOTIDE SEQUENCE [LARGE SCALE GENOMIC DNA]</scope>
    <source>
        <strain evidence="2">cv. JPN11</strain>
        <tissue evidence="1">Leaf</tissue>
    </source>
</reference>
<gene>
    <name evidence="1" type="ORF">OWV82_005498</name>
</gene>
<protein>
    <submittedName>
        <fullName evidence="1">Pentatricopeptide repeat-containing protein</fullName>
    </submittedName>
</protein>
<name>A0ACC1YFX9_MELAZ</name>